<proteinExistence type="predicted"/>
<keyword evidence="3" id="KW-1185">Reference proteome</keyword>
<dbReference type="Proteomes" id="UP000006514">
    <property type="component" value="Unassembled WGS sequence"/>
</dbReference>
<evidence type="ECO:0000313" key="3">
    <source>
        <dbReference type="Proteomes" id="UP000006514"/>
    </source>
</evidence>
<name>J0WQ93_AURST</name>
<reference evidence="3" key="1">
    <citation type="journal article" date="2012" name="Science">
        <title>The Paleozoic origin of enzymatic lignin decomposition reconstructed from 31 fungal genomes.</title>
        <authorList>
            <person name="Floudas D."/>
            <person name="Binder M."/>
            <person name="Riley R."/>
            <person name="Barry K."/>
            <person name="Blanchette R.A."/>
            <person name="Henrissat B."/>
            <person name="Martinez A.T."/>
            <person name="Otillar R."/>
            <person name="Spatafora J.W."/>
            <person name="Yadav J.S."/>
            <person name="Aerts A."/>
            <person name="Benoit I."/>
            <person name="Boyd A."/>
            <person name="Carlson A."/>
            <person name="Copeland A."/>
            <person name="Coutinho P.M."/>
            <person name="de Vries R.P."/>
            <person name="Ferreira P."/>
            <person name="Findley K."/>
            <person name="Foster B."/>
            <person name="Gaskell J."/>
            <person name="Glotzer D."/>
            <person name="Gorecki P."/>
            <person name="Heitman J."/>
            <person name="Hesse C."/>
            <person name="Hori C."/>
            <person name="Igarashi K."/>
            <person name="Jurgens J.A."/>
            <person name="Kallen N."/>
            <person name="Kersten P."/>
            <person name="Kohler A."/>
            <person name="Kuees U."/>
            <person name="Kumar T.K.A."/>
            <person name="Kuo A."/>
            <person name="LaButti K."/>
            <person name="Larrondo L.F."/>
            <person name="Lindquist E."/>
            <person name="Ling A."/>
            <person name="Lombard V."/>
            <person name="Lucas S."/>
            <person name="Lundell T."/>
            <person name="Martin R."/>
            <person name="McLaughlin D.J."/>
            <person name="Morgenstern I."/>
            <person name="Morin E."/>
            <person name="Murat C."/>
            <person name="Nagy L.G."/>
            <person name="Nolan M."/>
            <person name="Ohm R.A."/>
            <person name="Patyshakuliyeva A."/>
            <person name="Rokas A."/>
            <person name="Ruiz-Duenas F.J."/>
            <person name="Sabat G."/>
            <person name="Salamov A."/>
            <person name="Samejima M."/>
            <person name="Schmutz J."/>
            <person name="Slot J.C."/>
            <person name="St John F."/>
            <person name="Stenlid J."/>
            <person name="Sun H."/>
            <person name="Sun S."/>
            <person name="Syed K."/>
            <person name="Tsang A."/>
            <person name="Wiebenga A."/>
            <person name="Young D."/>
            <person name="Pisabarro A."/>
            <person name="Eastwood D.C."/>
            <person name="Martin F."/>
            <person name="Cullen D."/>
            <person name="Grigoriev I.V."/>
            <person name="Hibbett D.S."/>
        </authorList>
    </citation>
    <scope>NUCLEOTIDE SEQUENCE [LARGE SCALE GENOMIC DNA]</scope>
    <source>
        <strain evidence="3">TFB10046</strain>
    </source>
</reference>
<dbReference type="AlphaFoldDB" id="J0WQ93"/>
<feature type="region of interest" description="Disordered" evidence="1">
    <location>
        <begin position="99"/>
        <end position="152"/>
    </location>
</feature>
<organism evidence="2 3">
    <name type="scientific">Auricularia subglabra (strain TFB-10046 / SS5)</name>
    <name type="common">White-rot fungus</name>
    <name type="synonym">Auricularia delicata (strain TFB10046)</name>
    <dbReference type="NCBI Taxonomy" id="717982"/>
    <lineage>
        <taxon>Eukaryota</taxon>
        <taxon>Fungi</taxon>
        <taxon>Dikarya</taxon>
        <taxon>Basidiomycota</taxon>
        <taxon>Agaricomycotina</taxon>
        <taxon>Agaricomycetes</taxon>
        <taxon>Auriculariales</taxon>
        <taxon>Auriculariaceae</taxon>
        <taxon>Auricularia</taxon>
    </lineage>
</organism>
<gene>
    <name evidence="2" type="ORF">AURDEDRAFT_176307</name>
</gene>
<dbReference type="EMBL" id="JH687929">
    <property type="protein sequence ID" value="EJD34672.1"/>
    <property type="molecule type" value="Genomic_DNA"/>
</dbReference>
<sequence length="152" mass="17003">MILAGIETTLLYARVAFLRHQCVKYPQLRTQAKQFWKHVDGQLKKLRDDFKTKENMAEAMEYFLAEDRKTFTNGKDERQYRFTDPFSVPKWQKAADRELESVVPMELSPSSAAAGPTAHAAAGGTQPHQSRSSTFRVPQRPAASGSATPGTS</sequence>
<feature type="compositionally biased region" description="Low complexity" evidence="1">
    <location>
        <begin position="108"/>
        <end position="129"/>
    </location>
</feature>
<evidence type="ECO:0000313" key="2">
    <source>
        <dbReference type="EMBL" id="EJD34672.1"/>
    </source>
</evidence>
<protein>
    <submittedName>
        <fullName evidence="2">Uncharacterized protein</fullName>
    </submittedName>
</protein>
<evidence type="ECO:0000256" key="1">
    <source>
        <dbReference type="SAM" id="MobiDB-lite"/>
    </source>
</evidence>
<dbReference type="KEGG" id="adl:AURDEDRAFT_176307"/>
<accession>J0WQ93</accession>
<dbReference type="InParanoid" id="J0WQ93"/>